<organism evidence="2">
    <name type="scientific">Shigella sonnei</name>
    <dbReference type="NCBI Taxonomy" id="624"/>
    <lineage>
        <taxon>Bacteria</taxon>
        <taxon>Pseudomonadati</taxon>
        <taxon>Pseudomonadota</taxon>
        <taxon>Gammaproteobacteria</taxon>
        <taxon>Enterobacterales</taxon>
        <taxon>Enterobacteriaceae</taxon>
        <taxon>Shigella</taxon>
    </lineage>
</organism>
<name>A0A0F6QFI4_SHISO</name>
<keyword evidence="1" id="KW-1133">Transmembrane helix</keyword>
<keyword evidence="1" id="KW-0472">Membrane</keyword>
<keyword evidence="2" id="KW-0614">Plasmid</keyword>
<geneLocation type="plasmid" evidence="2">
    <name>pSSE3</name>
</geneLocation>
<evidence type="ECO:0000313" key="2">
    <source>
        <dbReference type="EMBL" id="AKD43548.1"/>
    </source>
</evidence>
<reference evidence="2" key="1">
    <citation type="submission" date="2015-03" db="EMBL/GenBank/DDBJ databases">
        <title>Characterization of plasmid-borne E-type colicins from the clinical strains of Shigella sonnei.</title>
        <authorList>
            <person name="Calcuttawala F."/>
            <person name="Pazhani G.P."/>
            <person name="Hariharan C."/>
            <person name="Saha D.R."/>
            <person name="Ramamurthy T."/>
        </authorList>
    </citation>
    <scope>NUCLEOTIDE SEQUENCE</scope>
    <source>
        <strain evidence="2">IDH01791</strain>
        <plasmid evidence="2">pSSE3</plasmid>
    </source>
</reference>
<evidence type="ECO:0000256" key="1">
    <source>
        <dbReference type="SAM" id="Phobius"/>
    </source>
</evidence>
<dbReference type="EMBL" id="KP970685">
    <property type="protein sequence ID" value="AKD43548.1"/>
    <property type="molecule type" value="Genomic_DNA"/>
</dbReference>
<keyword evidence="1" id="KW-0812">Transmembrane</keyword>
<accession>A0A0F6QFI4</accession>
<feature type="transmembrane region" description="Helical" evidence="1">
    <location>
        <begin position="121"/>
        <end position="139"/>
    </location>
</feature>
<sequence length="177" mass="19838">MASTEEKLLTLLLSVEHLQHTAMEQQKAVADSLAVARETLRGYRDISDGVAKQVRDEVRNEVQRLDVAGLIGERISQDFQRLEESVANMKANADALNRDIATIHSNIVQEYNTLKGYSWKWLGGVSVAFLVMFSVLGWGMKTILDRNYNATAAVYQKVVTLEDKLVEKPVTGKSRKN</sequence>
<protein>
    <submittedName>
        <fullName evidence="2">Uncharacterized protein</fullName>
    </submittedName>
</protein>
<dbReference type="RefSeq" id="WP_021546188.1">
    <property type="nucleotide sequence ID" value="NZ_CATNSZ010000207.1"/>
</dbReference>
<dbReference type="AlphaFoldDB" id="A0A0F6QFI4"/>
<proteinExistence type="predicted"/>